<feature type="domain" description="Tryptophan synthase beta chain-like PALP" evidence="3">
    <location>
        <begin position="8"/>
        <end position="277"/>
    </location>
</feature>
<dbReference type="InterPro" id="IPR050214">
    <property type="entry name" value="Cys_Synth/Cystath_Beta-Synth"/>
</dbReference>
<reference evidence="4 5" key="1">
    <citation type="submission" date="2012-10" db="EMBL/GenBank/DDBJ databases">
        <title>Draft Genome Sequence of Paenibacillus popilliae ATCC 14706T.</title>
        <authorList>
            <person name="Iiyama K."/>
            <person name="Mori K."/>
            <person name="Mon H."/>
            <person name="Chieda Y."/>
            <person name="Lee J.M."/>
            <person name="Kusakabe T."/>
            <person name="Tashiro K."/>
            <person name="Asano S."/>
            <person name="Yasunaga-Aoki C."/>
            <person name="Shimizu S."/>
        </authorList>
    </citation>
    <scope>NUCLEOTIDE SEQUENCE [LARGE SCALE GENOMIC DNA]</scope>
    <source>
        <strain evidence="4 5">ATCC 14706</strain>
    </source>
</reference>
<evidence type="ECO:0000313" key="4">
    <source>
        <dbReference type="EMBL" id="GAC43744.1"/>
    </source>
</evidence>
<keyword evidence="2" id="KW-0663">Pyridoxal phosphate</keyword>
<dbReference type="Gene3D" id="3.40.50.1100">
    <property type="match status" value="2"/>
</dbReference>
<dbReference type="InterPro" id="IPR001926">
    <property type="entry name" value="TrpB-like_PALP"/>
</dbReference>
<dbReference type="CDD" id="cd01561">
    <property type="entry name" value="CBS_like"/>
    <property type="match status" value="1"/>
</dbReference>
<dbReference type="AlphaFoldDB" id="M9M3X1"/>
<gene>
    <name evidence="4" type="ORF">PPOP_3144</name>
</gene>
<dbReference type="InterPro" id="IPR036052">
    <property type="entry name" value="TrpB-like_PALP_sf"/>
</dbReference>
<dbReference type="EMBL" id="BALG01000247">
    <property type="protein sequence ID" value="GAC43744.1"/>
    <property type="molecule type" value="Genomic_DNA"/>
</dbReference>
<keyword evidence="5" id="KW-1185">Reference proteome</keyword>
<proteinExistence type="predicted"/>
<evidence type="ECO:0000256" key="2">
    <source>
        <dbReference type="ARBA" id="ARBA00022898"/>
    </source>
</evidence>
<comment type="caution">
    <text evidence="4">The sequence shown here is derived from an EMBL/GenBank/DDBJ whole genome shotgun (WGS) entry which is preliminary data.</text>
</comment>
<dbReference type="RefSeq" id="WP_006287444.1">
    <property type="nucleotide sequence ID" value="NZ_BALG01000247.1"/>
</dbReference>
<sequence>MIYNNIAECIGNTPVVAFHDELVPSGKKLFLKLDYFNPTFSIKDRTALGLVKSAMSSGRIQKGSIVIESTSGNLGKSLAMLGAVYGFRVIIVVDPKVSFGLLRWYKAYGAEVDMVVTPASNGSFQKARLARVQELLAQYPNAYWTNQYDNPSNPSYHADTTSLEIMDLPVDSIVGAVSTGGHLCGIGKRVKETRPDMKIIACDVVGSAIFTSRFAPYLINGVGLSWRSDNMDITVLDQICISSDQEAISTCRILAQEHGLLLGGSAGLVVFTALAWLQHSSVHSALAIIPDTGTNYLDQFYDNEWLEAKGIALLTKLELKEAIKSKAFASLPQDEALISRPSE</sequence>
<dbReference type="OrthoDB" id="9808024at2"/>
<dbReference type="Pfam" id="PF00291">
    <property type="entry name" value="PALP"/>
    <property type="match status" value="1"/>
</dbReference>
<name>M9M3X1_PAEPP</name>
<dbReference type="PANTHER" id="PTHR10314">
    <property type="entry name" value="CYSTATHIONINE BETA-SYNTHASE"/>
    <property type="match status" value="1"/>
</dbReference>
<dbReference type="SUPFAM" id="SSF53686">
    <property type="entry name" value="Tryptophan synthase beta subunit-like PLP-dependent enzymes"/>
    <property type="match status" value="1"/>
</dbReference>
<dbReference type="Proteomes" id="UP000029453">
    <property type="component" value="Unassembled WGS sequence"/>
</dbReference>
<evidence type="ECO:0000313" key="5">
    <source>
        <dbReference type="Proteomes" id="UP000029453"/>
    </source>
</evidence>
<organism evidence="4 5">
    <name type="scientific">Paenibacillus popilliae ATCC 14706</name>
    <dbReference type="NCBI Taxonomy" id="1212764"/>
    <lineage>
        <taxon>Bacteria</taxon>
        <taxon>Bacillati</taxon>
        <taxon>Bacillota</taxon>
        <taxon>Bacilli</taxon>
        <taxon>Bacillales</taxon>
        <taxon>Paenibacillaceae</taxon>
        <taxon>Paenibacillus</taxon>
    </lineage>
</organism>
<comment type="cofactor">
    <cofactor evidence="1">
        <name>pyridoxal 5'-phosphate</name>
        <dbReference type="ChEBI" id="CHEBI:597326"/>
    </cofactor>
</comment>
<evidence type="ECO:0000259" key="3">
    <source>
        <dbReference type="Pfam" id="PF00291"/>
    </source>
</evidence>
<dbReference type="GO" id="GO:1901605">
    <property type="term" value="P:alpha-amino acid metabolic process"/>
    <property type="evidence" value="ECO:0007669"/>
    <property type="project" value="UniProtKB-ARBA"/>
</dbReference>
<protein>
    <submittedName>
        <fullName evidence="4">Cysteine synthase</fullName>
    </submittedName>
</protein>
<evidence type="ECO:0000256" key="1">
    <source>
        <dbReference type="ARBA" id="ARBA00001933"/>
    </source>
</evidence>
<accession>M9M3X1</accession>